<dbReference type="InterPro" id="IPR008479">
    <property type="entry name" value="DUF760"/>
</dbReference>
<evidence type="ECO:0000313" key="3">
    <source>
        <dbReference type="Proteomes" id="UP000247409"/>
    </source>
</evidence>
<feature type="compositionally biased region" description="Basic and acidic residues" evidence="1">
    <location>
        <begin position="330"/>
        <end position="339"/>
    </location>
</feature>
<evidence type="ECO:0000256" key="1">
    <source>
        <dbReference type="SAM" id="MobiDB-lite"/>
    </source>
</evidence>
<feature type="region of interest" description="Disordered" evidence="1">
    <location>
        <begin position="315"/>
        <end position="339"/>
    </location>
</feature>
<proteinExistence type="predicted"/>
<dbReference type="STRING" id="448386.A0A2V3IJE8"/>
<dbReference type="EMBL" id="NBIV01000174">
    <property type="protein sequence ID" value="PXF42163.1"/>
    <property type="molecule type" value="Genomic_DNA"/>
</dbReference>
<protein>
    <recommendedName>
        <fullName evidence="4">DUF760 domain-containing protein</fullName>
    </recommendedName>
</protein>
<accession>A0A2V3IJE8</accession>
<feature type="compositionally biased region" description="Basic and acidic residues" evidence="1">
    <location>
        <begin position="52"/>
        <end position="62"/>
    </location>
</feature>
<dbReference type="Pfam" id="PF05542">
    <property type="entry name" value="DUF760"/>
    <property type="match status" value="2"/>
</dbReference>
<dbReference type="PANTHER" id="PTHR33598:SF4">
    <property type="entry name" value="OS02G0833400 PROTEIN"/>
    <property type="match status" value="1"/>
</dbReference>
<dbReference type="PANTHER" id="PTHR33598">
    <property type="entry name" value="OS02G0833400 PROTEIN"/>
    <property type="match status" value="1"/>
</dbReference>
<keyword evidence="3" id="KW-1185">Reference proteome</keyword>
<name>A0A2V3IJE8_9FLOR</name>
<dbReference type="Proteomes" id="UP000247409">
    <property type="component" value="Unassembled WGS sequence"/>
</dbReference>
<reference evidence="2 3" key="1">
    <citation type="journal article" date="2018" name="Mol. Biol. Evol.">
        <title>Analysis of the draft genome of the red seaweed Gracilariopsis chorda provides insights into genome size evolution in Rhodophyta.</title>
        <authorList>
            <person name="Lee J."/>
            <person name="Yang E.C."/>
            <person name="Graf L."/>
            <person name="Yang J.H."/>
            <person name="Qiu H."/>
            <person name="Zel Zion U."/>
            <person name="Chan C.X."/>
            <person name="Stephens T.G."/>
            <person name="Weber A.P.M."/>
            <person name="Boo G.H."/>
            <person name="Boo S.M."/>
            <person name="Kim K.M."/>
            <person name="Shin Y."/>
            <person name="Jung M."/>
            <person name="Lee S.J."/>
            <person name="Yim H.S."/>
            <person name="Lee J.H."/>
            <person name="Bhattacharya D."/>
            <person name="Yoon H.S."/>
        </authorList>
    </citation>
    <scope>NUCLEOTIDE SEQUENCE [LARGE SCALE GENOMIC DNA]</scope>
    <source>
        <strain evidence="2 3">SKKU-2015</strain>
        <tissue evidence="2">Whole body</tissue>
    </source>
</reference>
<evidence type="ECO:0008006" key="4">
    <source>
        <dbReference type="Google" id="ProtNLM"/>
    </source>
</evidence>
<feature type="region of interest" description="Disordered" evidence="1">
    <location>
        <begin position="39"/>
        <end position="65"/>
    </location>
</feature>
<comment type="caution">
    <text evidence="2">The sequence shown here is derived from an EMBL/GenBank/DDBJ whole genome shotgun (WGS) entry which is preliminary data.</text>
</comment>
<organism evidence="2 3">
    <name type="scientific">Gracilariopsis chorda</name>
    <dbReference type="NCBI Taxonomy" id="448386"/>
    <lineage>
        <taxon>Eukaryota</taxon>
        <taxon>Rhodophyta</taxon>
        <taxon>Florideophyceae</taxon>
        <taxon>Rhodymeniophycidae</taxon>
        <taxon>Gracilariales</taxon>
        <taxon>Gracilariaceae</taxon>
        <taxon>Gracilariopsis</taxon>
    </lineage>
</organism>
<dbReference type="AlphaFoldDB" id="A0A2V3IJE8"/>
<evidence type="ECO:0000313" key="2">
    <source>
        <dbReference type="EMBL" id="PXF42163.1"/>
    </source>
</evidence>
<gene>
    <name evidence="2" type="ORF">BWQ96_08083</name>
</gene>
<dbReference type="OrthoDB" id="4115at2759"/>
<sequence>MTTAFAHPTLLLPSLHRIASRSPRRPSYRVTPVRRPCWRAISGPSSSGGSFERSDDGSRDSEFNLDLSAPAEPEEQNELFKFVKQVPPPELVKKFTETAPPLVQNAIRETLVSMLGSLPPMAFSTAVSTMSSNLVQLFHSSLVTGYMFRNATYRLELTRSLDWSGLRALPSSDVDHPEIKGGVAVFKQKDGSTVEIPVEEYISELRQTVDNLQGELQRERKGGNELLSFIATMEKENIEALTKNAGDEVVDAMKKVVLAVTKSQGIKTEKDSLVHASAPDLGQLLFYLMVSGFFLREAEVHLDLQRKIGGDGSSLKNLLGGGGSDSSADGESKQPPEQS</sequence>